<organism evidence="4 5">
    <name type="scientific">Sphaceloma murrayae</name>
    <dbReference type="NCBI Taxonomy" id="2082308"/>
    <lineage>
        <taxon>Eukaryota</taxon>
        <taxon>Fungi</taxon>
        <taxon>Dikarya</taxon>
        <taxon>Ascomycota</taxon>
        <taxon>Pezizomycotina</taxon>
        <taxon>Dothideomycetes</taxon>
        <taxon>Dothideomycetidae</taxon>
        <taxon>Myriangiales</taxon>
        <taxon>Elsinoaceae</taxon>
        <taxon>Sphaceloma</taxon>
    </lineage>
</organism>
<feature type="compositionally biased region" description="Basic and acidic residues" evidence="3">
    <location>
        <begin position="101"/>
        <end position="112"/>
    </location>
</feature>
<evidence type="ECO:0000256" key="2">
    <source>
        <dbReference type="ARBA" id="ARBA00023157"/>
    </source>
</evidence>
<dbReference type="GO" id="GO:0033617">
    <property type="term" value="P:mitochondrial respiratory chain complex IV assembly"/>
    <property type="evidence" value="ECO:0007669"/>
    <property type="project" value="TreeGrafter"/>
</dbReference>
<dbReference type="PANTHER" id="PTHR28627:SF1">
    <property type="entry name" value="CYTOCHROME C OXIDASE ASSEMBLY FACTOR 5"/>
    <property type="match status" value="1"/>
</dbReference>
<proteinExistence type="inferred from homology"/>
<evidence type="ECO:0000256" key="3">
    <source>
        <dbReference type="SAM" id="MobiDB-lite"/>
    </source>
</evidence>
<dbReference type="STRING" id="2082308.A0A2K1QSL2"/>
<dbReference type="InParanoid" id="A0A2K1QSL2"/>
<name>A0A2K1QSL2_9PEZI</name>
<dbReference type="OrthoDB" id="282149at2759"/>
<evidence type="ECO:0000313" key="4">
    <source>
        <dbReference type="EMBL" id="PNS18042.1"/>
    </source>
</evidence>
<evidence type="ECO:0000313" key="5">
    <source>
        <dbReference type="Proteomes" id="UP000243797"/>
    </source>
</evidence>
<dbReference type="FunCoup" id="A0A2K1QSL2">
    <property type="interactions" value="253"/>
</dbReference>
<dbReference type="AlphaFoldDB" id="A0A2K1QSL2"/>
<dbReference type="GO" id="GO:0005739">
    <property type="term" value="C:mitochondrion"/>
    <property type="evidence" value="ECO:0007669"/>
    <property type="project" value="TreeGrafter"/>
</dbReference>
<comment type="similarity">
    <text evidence="1">Belongs to the PET191 family.</text>
</comment>
<feature type="region of interest" description="Disordered" evidence="3">
    <location>
        <begin position="89"/>
        <end position="112"/>
    </location>
</feature>
<evidence type="ECO:0008006" key="6">
    <source>
        <dbReference type="Google" id="ProtNLM"/>
    </source>
</evidence>
<reference evidence="4 5" key="1">
    <citation type="submission" date="2017-06" db="EMBL/GenBank/DDBJ databases">
        <title>Draft genome sequence of a variant of Elsinoe murrayae.</title>
        <authorList>
            <person name="Cheng Q."/>
        </authorList>
    </citation>
    <scope>NUCLEOTIDE SEQUENCE [LARGE SCALE GENOMIC DNA]</scope>
    <source>
        <strain evidence="4 5">CQ-2017a</strain>
    </source>
</reference>
<comment type="caution">
    <text evidence="4">The sequence shown here is derived from an EMBL/GenBank/DDBJ whole genome shotgun (WGS) entry which is preliminary data.</text>
</comment>
<dbReference type="PANTHER" id="PTHR28627">
    <property type="entry name" value="CYTOCHROME C OXIDASE ASSEMBLY FACTOR 5"/>
    <property type="match status" value="1"/>
</dbReference>
<evidence type="ECO:0000256" key="1">
    <source>
        <dbReference type="ARBA" id="ARBA00007785"/>
    </source>
</evidence>
<dbReference type="InterPro" id="IPR018793">
    <property type="entry name" value="Cyt_c_oxidase_assmbl_Pet191"/>
</dbReference>
<keyword evidence="2" id="KW-1015">Disulfide bond</keyword>
<accession>A0A2K1QSL2</accession>
<dbReference type="Pfam" id="PF10203">
    <property type="entry name" value="Pet191_N"/>
    <property type="match status" value="1"/>
</dbReference>
<dbReference type="EMBL" id="NKHZ01000047">
    <property type="protein sequence ID" value="PNS18042.1"/>
    <property type="molecule type" value="Genomic_DNA"/>
</dbReference>
<keyword evidence="5" id="KW-1185">Reference proteome</keyword>
<gene>
    <name evidence="4" type="ORF">CAC42_4001</name>
</gene>
<protein>
    <recommendedName>
        <fullName evidence="6">Mitochondrial protein PET191</fullName>
    </recommendedName>
</protein>
<sequence length="112" mass="12429">MPSSCKDIREALALCLQNSDCVMIERNKPADCLRPPLVDTLPTQCQQLKRGYGQCKRGMVDMRKRFRGNNPISTSVELEAGDGKGQLYAGRAAFPNIKGTDGNEKEPEEENK</sequence>
<dbReference type="Proteomes" id="UP000243797">
    <property type="component" value="Unassembled WGS sequence"/>
</dbReference>